<dbReference type="SUPFAM" id="SSF88659">
    <property type="entry name" value="Sigma3 and sigma4 domains of RNA polymerase sigma factors"/>
    <property type="match status" value="1"/>
</dbReference>
<name>A0A2D2AUT3_9CAUL</name>
<sequence>MDVGAAIIGARARVVSALAARFRDLDLAEDAFSDAALTALAVWPADPPRDPAAWLWRASLRKALDATRRMATRTRAVFDDPAPEPTPEDIVMQSDTPIPDERLRLIFVCCHPALAPEARAALTLKVVCGLSTERLARAFLVAEPAMLQRITRAKRKIAGAGVSFEVPARAAWPERLGAVLATLEIAYAQAYEDAALAGDGADFAAEVLRLSGLLVELVPDDPEVLGLAALVRFAEARRAARLDRDGGMIPLSEQDVRAWDSGLIAQGARLLDRAAAYRRTGACQILAAIHGAHLSRRDSGVTPWPTIVRLYEALRVLRPGPVTAVNRAVALGMAQGVEAGLDALAAAPADGRLDRWLPWQAARAWLLEEAGRNEEARAAYDAALALDPAPAERLYFLRRREAISAPEG</sequence>
<feature type="domain" description="DUF6596" evidence="2">
    <location>
        <begin position="175"/>
        <end position="275"/>
    </location>
</feature>
<accession>A0A2D2AUT3</accession>
<reference evidence="3 4" key="1">
    <citation type="submission" date="2017-10" db="EMBL/GenBank/DDBJ databases">
        <title>Genome sequence of Caulobacter mirabilis FWC38.</title>
        <authorList>
            <person name="Fiebig A."/>
            <person name="Crosson S."/>
        </authorList>
    </citation>
    <scope>NUCLEOTIDE SEQUENCE [LARGE SCALE GENOMIC DNA]</scope>
    <source>
        <strain evidence="3 4">FWC 38</strain>
    </source>
</reference>
<evidence type="ECO:0000259" key="1">
    <source>
        <dbReference type="Pfam" id="PF08281"/>
    </source>
</evidence>
<dbReference type="AlphaFoldDB" id="A0A2D2AUT3"/>
<dbReference type="SUPFAM" id="SSF88946">
    <property type="entry name" value="Sigma2 domain of RNA polymerase sigma factors"/>
    <property type="match status" value="1"/>
</dbReference>
<dbReference type="InterPro" id="IPR013325">
    <property type="entry name" value="RNA_pol_sigma_r2"/>
</dbReference>
<dbReference type="InterPro" id="IPR013249">
    <property type="entry name" value="RNA_pol_sigma70_r4_t2"/>
</dbReference>
<dbReference type="Pfam" id="PF20239">
    <property type="entry name" value="DUF6596"/>
    <property type="match status" value="1"/>
</dbReference>
<dbReference type="GO" id="GO:0003677">
    <property type="term" value="F:DNA binding"/>
    <property type="evidence" value="ECO:0007669"/>
    <property type="project" value="InterPro"/>
</dbReference>
<dbReference type="GO" id="GO:0006352">
    <property type="term" value="P:DNA-templated transcription initiation"/>
    <property type="evidence" value="ECO:0007669"/>
    <property type="project" value="InterPro"/>
</dbReference>
<protein>
    <submittedName>
        <fullName evidence="3">RNA polymerase subunit sigma-24</fullName>
    </submittedName>
</protein>
<evidence type="ECO:0000259" key="2">
    <source>
        <dbReference type="Pfam" id="PF20239"/>
    </source>
</evidence>
<evidence type="ECO:0000313" key="4">
    <source>
        <dbReference type="Proteomes" id="UP000228945"/>
    </source>
</evidence>
<proteinExistence type="predicted"/>
<dbReference type="KEGG" id="cmb:CSW64_04665"/>
<dbReference type="InterPro" id="IPR046531">
    <property type="entry name" value="DUF6596"/>
</dbReference>
<evidence type="ECO:0000313" key="3">
    <source>
        <dbReference type="EMBL" id="ATQ41751.1"/>
    </source>
</evidence>
<dbReference type="PANTHER" id="PTHR47756">
    <property type="entry name" value="BLL6612 PROTEIN-RELATED"/>
    <property type="match status" value="1"/>
</dbReference>
<dbReference type="Proteomes" id="UP000228945">
    <property type="component" value="Chromosome"/>
</dbReference>
<dbReference type="EMBL" id="CP024201">
    <property type="protein sequence ID" value="ATQ41751.1"/>
    <property type="molecule type" value="Genomic_DNA"/>
</dbReference>
<dbReference type="PANTHER" id="PTHR47756:SF2">
    <property type="entry name" value="BLL6612 PROTEIN"/>
    <property type="match status" value="1"/>
</dbReference>
<feature type="domain" description="RNA polymerase sigma factor 70 region 4 type 2" evidence="1">
    <location>
        <begin position="106"/>
        <end position="157"/>
    </location>
</feature>
<organism evidence="3 4">
    <name type="scientific">Caulobacter mirabilis</name>
    <dbReference type="NCBI Taxonomy" id="69666"/>
    <lineage>
        <taxon>Bacteria</taxon>
        <taxon>Pseudomonadati</taxon>
        <taxon>Pseudomonadota</taxon>
        <taxon>Alphaproteobacteria</taxon>
        <taxon>Caulobacterales</taxon>
        <taxon>Caulobacteraceae</taxon>
        <taxon>Caulobacter</taxon>
    </lineage>
</organism>
<dbReference type="InterPro" id="IPR013324">
    <property type="entry name" value="RNA_pol_sigma_r3/r4-like"/>
</dbReference>
<dbReference type="RefSeq" id="WP_099621008.1">
    <property type="nucleotide sequence ID" value="NZ_CP024201.1"/>
</dbReference>
<dbReference type="GO" id="GO:0016987">
    <property type="term" value="F:sigma factor activity"/>
    <property type="evidence" value="ECO:0007669"/>
    <property type="project" value="InterPro"/>
</dbReference>
<keyword evidence="4" id="KW-1185">Reference proteome</keyword>
<gene>
    <name evidence="3" type="ORF">CSW64_04665</name>
</gene>
<dbReference type="Pfam" id="PF08281">
    <property type="entry name" value="Sigma70_r4_2"/>
    <property type="match status" value="1"/>
</dbReference>